<keyword evidence="3" id="KW-1185">Reference proteome</keyword>
<dbReference type="Proteomes" id="UP000504636">
    <property type="component" value="Unplaced"/>
</dbReference>
<protein>
    <submittedName>
        <fullName evidence="2 4">Uncharacterized protein</fullName>
    </submittedName>
</protein>
<dbReference type="EMBL" id="MU003714">
    <property type="protein sequence ID" value="KAF2804131.1"/>
    <property type="molecule type" value="Genomic_DNA"/>
</dbReference>
<reference evidence="2 4" key="1">
    <citation type="journal article" date="2020" name="Stud. Mycol.">
        <title>101 Dothideomycetes genomes: a test case for predicting lifestyles and emergence of pathogens.</title>
        <authorList>
            <person name="Haridas S."/>
            <person name="Albert R."/>
            <person name="Binder M."/>
            <person name="Bloem J."/>
            <person name="Labutti K."/>
            <person name="Salamov A."/>
            <person name="Andreopoulos B."/>
            <person name="Baker S."/>
            <person name="Barry K."/>
            <person name="Bills G."/>
            <person name="Bluhm B."/>
            <person name="Cannon C."/>
            <person name="Castanera R."/>
            <person name="Culley D."/>
            <person name="Daum C."/>
            <person name="Ezra D."/>
            <person name="Gonzalez J."/>
            <person name="Henrissat B."/>
            <person name="Kuo A."/>
            <person name="Liang C."/>
            <person name="Lipzen A."/>
            <person name="Lutzoni F."/>
            <person name="Magnuson J."/>
            <person name="Mondo S."/>
            <person name="Nolan M."/>
            <person name="Ohm R."/>
            <person name="Pangilinan J."/>
            <person name="Park H.-J."/>
            <person name="Ramirez L."/>
            <person name="Alfaro M."/>
            <person name="Sun H."/>
            <person name="Tritt A."/>
            <person name="Yoshinaga Y."/>
            <person name="Zwiers L.-H."/>
            <person name="Turgeon B."/>
            <person name="Goodwin S."/>
            <person name="Spatafora J."/>
            <person name="Crous P."/>
            <person name="Grigoriev I."/>
        </authorList>
    </citation>
    <scope>NUCLEOTIDE SEQUENCE</scope>
    <source>
        <strain evidence="2 4">CBS 304.34</strain>
    </source>
</reference>
<reference evidence="4" key="3">
    <citation type="submission" date="2025-04" db="UniProtKB">
        <authorList>
            <consortium name="RefSeq"/>
        </authorList>
    </citation>
    <scope>IDENTIFICATION</scope>
    <source>
        <strain evidence="4">CBS 304.34</strain>
    </source>
</reference>
<accession>A0A6A6Y5K8</accession>
<feature type="compositionally biased region" description="Polar residues" evidence="1">
    <location>
        <begin position="54"/>
        <end position="66"/>
    </location>
</feature>
<evidence type="ECO:0000313" key="3">
    <source>
        <dbReference type="Proteomes" id="UP000504636"/>
    </source>
</evidence>
<reference evidence="4" key="2">
    <citation type="submission" date="2020-04" db="EMBL/GenBank/DDBJ databases">
        <authorList>
            <consortium name="NCBI Genome Project"/>
        </authorList>
    </citation>
    <scope>NUCLEOTIDE SEQUENCE</scope>
    <source>
        <strain evidence="4">CBS 304.34</strain>
    </source>
</reference>
<evidence type="ECO:0000256" key="1">
    <source>
        <dbReference type="SAM" id="MobiDB-lite"/>
    </source>
</evidence>
<feature type="compositionally biased region" description="Basic and acidic residues" evidence="1">
    <location>
        <begin position="176"/>
        <end position="185"/>
    </location>
</feature>
<proteinExistence type="predicted"/>
<sequence length="185" mass="19951">MAMDEEEDKALQWLRRVSQPAPRGDSTVLAIEAMLRLAELGQQASLRRGVLMTSASADSGLPSSLAAQDGESTGERSHRNSTVTDQTSRGSNTPTGLSRSGAVENVTKAATDDMDENDEGGRLVRHIRRPRDGSELPPTSPPTPKRLQKEDKRQYIPSQLGKASLETNKSTAPKDTASKVKAEDV</sequence>
<name>A0A6A6Y5K8_9PEZI</name>
<organism evidence="2">
    <name type="scientific">Mytilinidion resinicola</name>
    <dbReference type="NCBI Taxonomy" id="574789"/>
    <lineage>
        <taxon>Eukaryota</taxon>
        <taxon>Fungi</taxon>
        <taxon>Dikarya</taxon>
        <taxon>Ascomycota</taxon>
        <taxon>Pezizomycotina</taxon>
        <taxon>Dothideomycetes</taxon>
        <taxon>Pleosporomycetidae</taxon>
        <taxon>Mytilinidiales</taxon>
        <taxon>Mytilinidiaceae</taxon>
        <taxon>Mytilinidion</taxon>
    </lineage>
</organism>
<dbReference type="AlphaFoldDB" id="A0A6A6Y5K8"/>
<dbReference type="GeneID" id="54463285"/>
<gene>
    <name evidence="2 4" type="ORF">BDZ99DRAFT_481312</name>
</gene>
<dbReference type="RefSeq" id="XP_033571095.1">
    <property type="nucleotide sequence ID" value="XM_033722392.1"/>
</dbReference>
<evidence type="ECO:0000313" key="4">
    <source>
        <dbReference type="RefSeq" id="XP_033571095.1"/>
    </source>
</evidence>
<feature type="compositionally biased region" description="Polar residues" evidence="1">
    <location>
        <begin position="80"/>
        <end position="98"/>
    </location>
</feature>
<feature type="region of interest" description="Disordered" evidence="1">
    <location>
        <begin position="54"/>
        <end position="185"/>
    </location>
</feature>
<evidence type="ECO:0000313" key="2">
    <source>
        <dbReference type="EMBL" id="KAF2804131.1"/>
    </source>
</evidence>